<dbReference type="GO" id="GO:0015628">
    <property type="term" value="P:protein secretion by the type II secretion system"/>
    <property type="evidence" value="ECO:0007669"/>
    <property type="project" value="InterPro"/>
</dbReference>
<keyword evidence="3" id="KW-1185">Reference proteome</keyword>
<evidence type="ECO:0000256" key="1">
    <source>
        <dbReference type="SAM" id="Phobius"/>
    </source>
</evidence>
<keyword evidence="1" id="KW-1133">Transmembrane helix</keyword>
<evidence type="ECO:0000313" key="2">
    <source>
        <dbReference type="EMBL" id="MBA8680885.1"/>
    </source>
</evidence>
<keyword evidence="1" id="KW-0812">Transmembrane</keyword>
<sequence>MFQRAATVPAGGRQWTRAAAQWWQRLALRERVLLGLMLLAIVGAGLWVGWWEPLAKQRMHWQEELPRLQAQSQALEPLLQARRLQRDAVPTTAADLRAQLQANGLAAQVELEERDGCWHLQVRDVPADALWNWLLPVLADPAVPLRELTLERTGDANMAAARVSGSIVMGGGDAGGTP</sequence>
<dbReference type="Proteomes" id="UP000547058">
    <property type="component" value="Unassembled WGS sequence"/>
</dbReference>
<dbReference type="Pfam" id="PF04612">
    <property type="entry name" value="T2SSM"/>
    <property type="match status" value="1"/>
</dbReference>
<reference evidence="2 3" key="1">
    <citation type="submission" date="2020-08" db="EMBL/GenBank/DDBJ databases">
        <title>Stenotrophomonas tumulicola JCM 30961.</title>
        <authorList>
            <person name="Deng Y."/>
        </authorList>
    </citation>
    <scope>NUCLEOTIDE SEQUENCE [LARGE SCALE GENOMIC DNA]</scope>
    <source>
        <strain evidence="2 3">JCM 30961</strain>
    </source>
</reference>
<name>A0A7W3IGG2_9GAMM</name>
<evidence type="ECO:0000313" key="3">
    <source>
        <dbReference type="Proteomes" id="UP000547058"/>
    </source>
</evidence>
<comment type="caution">
    <text evidence="2">The sequence shown here is derived from an EMBL/GenBank/DDBJ whole genome shotgun (WGS) entry which is preliminary data.</text>
</comment>
<dbReference type="GO" id="GO:0015627">
    <property type="term" value="C:type II protein secretion system complex"/>
    <property type="evidence" value="ECO:0007669"/>
    <property type="project" value="InterPro"/>
</dbReference>
<accession>A0A7W3IGG2</accession>
<dbReference type="InterPro" id="IPR007690">
    <property type="entry name" value="T2SS_GspM"/>
</dbReference>
<dbReference type="AlphaFoldDB" id="A0A7W3IGG2"/>
<gene>
    <name evidence="2" type="ORF">H4O11_03595</name>
</gene>
<dbReference type="EMBL" id="JACGXS010000001">
    <property type="protein sequence ID" value="MBA8680885.1"/>
    <property type="molecule type" value="Genomic_DNA"/>
</dbReference>
<keyword evidence="1" id="KW-0472">Membrane</keyword>
<organism evidence="2 3">
    <name type="scientific">Stenotrophomonas tumulicola</name>
    <dbReference type="NCBI Taxonomy" id="1685415"/>
    <lineage>
        <taxon>Bacteria</taxon>
        <taxon>Pseudomonadati</taxon>
        <taxon>Pseudomonadota</taxon>
        <taxon>Gammaproteobacteria</taxon>
        <taxon>Lysobacterales</taxon>
        <taxon>Lysobacteraceae</taxon>
        <taxon>Stenotrophomonas</taxon>
    </lineage>
</organism>
<protein>
    <submittedName>
        <fullName evidence="2">Type II secretion system protein M</fullName>
    </submittedName>
</protein>
<proteinExistence type="predicted"/>
<feature type="transmembrane region" description="Helical" evidence="1">
    <location>
        <begin position="32"/>
        <end position="51"/>
    </location>
</feature>